<gene>
    <name evidence="2" type="ORF">AVDCRST_MAG33-1262</name>
</gene>
<name>A0A6J4UN38_9BACT</name>
<sequence>MLGASSTGVAGAAPSPDDPDPGESTGRSNRLTWGPEWKCATPDAVPGGRRRAGGRGQRAATGVAAGVAAGVPVVPVSTVAGLGRPALGVPGRYA</sequence>
<dbReference type="AlphaFoldDB" id="A0A6J4UN38"/>
<feature type="region of interest" description="Disordered" evidence="1">
    <location>
        <begin position="1"/>
        <end position="57"/>
    </location>
</feature>
<organism evidence="2">
    <name type="scientific">uncultured Thermomicrobiales bacterium</name>
    <dbReference type="NCBI Taxonomy" id="1645740"/>
    <lineage>
        <taxon>Bacteria</taxon>
        <taxon>Pseudomonadati</taxon>
        <taxon>Thermomicrobiota</taxon>
        <taxon>Thermomicrobia</taxon>
        <taxon>Thermomicrobiales</taxon>
        <taxon>environmental samples</taxon>
    </lineage>
</organism>
<proteinExistence type="predicted"/>
<accession>A0A6J4UN38</accession>
<reference evidence="2" key="1">
    <citation type="submission" date="2020-02" db="EMBL/GenBank/DDBJ databases">
        <authorList>
            <person name="Meier V. D."/>
        </authorList>
    </citation>
    <scope>NUCLEOTIDE SEQUENCE</scope>
    <source>
        <strain evidence="2">AVDCRST_MAG33</strain>
    </source>
</reference>
<dbReference type="EMBL" id="CADCWK010000123">
    <property type="protein sequence ID" value="CAA9555673.1"/>
    <property type="molecule type" value="Genomic_DNA"/>
</dbReference>
<evidence type="ECO:0000256" key="1">
    <source>
        <dbReference type="SAM" id="MobiDB-lite"/>
    </source>
</evidence>
<protein>
    <submittedName>
        <fullName evidence="2">Uncharacterized protein</fullName>
    </submittedName>
</protein>
<evidence type="ECO:0000313" key="2">
    <source>
        <dbReference type="EMBL" id="CAA9555673.1"/>
    </source>
</evidence>